<dbReference type="InterPro" id="IPR032710">
    <property type="entry name" value="NTF2-like_dom_sf"/>
</dbReference>
<reference evidence="1 2" key="1">
    <citation type="submission" date="2020-02" db="EMBL/GenBank/DDBJ databases">
        <title>Pseudomonas Putida W5 Complete Genome Assembly.</title>
        <authorList>
            <person name="Yuan Z.-C."/>
            <person name="Shaw G.A."/>
            <person name="Cusano A.D."/>
            <person name="Caddey B.J."/>
            <person name="Weselowski B.J."/>
        </authorList>
    </citation>
    <scope>NUCLEOTIDE SEQUENCE [LARGE SCALE GENOMIC DNA]</scope>
    <source>
        <strain evidence="1 2">W5</strain>
    </source>
</reference>
<dbReference type="Proteomes" id="UP000464480">
    <property type="component" value="Chromosome"/>
</dbReference>
<dbReference type="RefSeq" id="WP_159411175.1">
    <property type="nucleotide sequence ID" value="NZ_CP026115.2"/>
</dbReference>
<dbReference type="Gene3D" id="3.10.450.50">
    <property type="match status" value="1"/>
</dbReference>
<evidence type="ECO:0000313" key="2">
    <source>
        <dbReference type="Proteomes" id="UP000464480"/>
    </source>
</evidence>
<dbReference type="AlphaFoldDB" id="A0A6I6XJM1"/>
<evidence type="ECO:0000313" key="1">
    <source>
        <dbReference type="EMBL" id="QHG65864.1"/>
    </source>
</evidence>
<protein>
    <recommendedName>
        <fullName evidence="3">DUF4440 domain-containing protein</fullName>
    </recommendedName>
</protein>
<organism evidence="1 2">
    <name type="scientific">Pseudomonas putida</name>
    <name type="common">Arthrobacter siderocapsulatus</name>
    <dbReference type="NCBI Taxonomy" id="303"/>
    <lineage>
        <taxon>Bacteria</taxon>
        <taxon>Pseudomonadati</taxon>
        <taxon>Pseudomonadota</taxon>
        <taxon>Gammaproteobacteria</taxon>
        <taxon>Pseudomonadales</taxon>
        <taxon>Pseudomonadaceae</taxon>
        <taxon>Pseudomonas</taxon>
    </lineage>
</organism>
<proteinExistence type="predicted"/>
<evidence type="ECO:0008006" key="3">
    <source>
        <dbReference type="Google" id="ProtNLM"/>
    </source>
</evidence>
<gene>
    <name evidence="1" type="ORF">C2H86_16260</name>
</gene>
<dbReference type="InterPro" id="IPR016918">
    <property type="entry name" value="UCP029394"/>
</dbReference>
<accession>A0A6I6XJM1</accession>
<sequence>MNPYLQEVIDLHVLIEALFARGEGQVEAMIERFTPDFSMITPTGQQVCLQDVATLFAKRAGSQPGLTIELTGLESLAQGPDGAVVRYQETHRLPGQDTKTRLSTALFSLQGDRVLWRHLHETWAA</sequence>
<dbReference type="PIRSF" id="PIRSF029394">
    <property type="entry name" value="UCP029394"/>
    <property type="match status" value="1"/>
</dbReference>
<dbReference type="SUPFAM" id="SSF54427">
    <property type="entry name" value="NTF2-like"/>
    <property type="match status" value="1"/>
</dbReference>
<dbReference type="EMBL" id="CP026115">
    <property type="protein sequence ID" value="QHG65864.1"/>
    <property type="molecule type" value="Genomic_DNA"/>
</dbReference>
<name>A0A6I6XJM1_PSEPU</name>